<evidence type="ECO:0000313" key="2">
    <source>
        <dbReference type="Proteomes" id="UP001167160"/>
    </source>
</evidence>
<dbReference type="EMBL" id="JAMQGM010000091">
    <property type="protein sequence ID" value="MCM2580649.1"/>
    <property type="molecule type" value="Genomic_DNA"/>
</dbReference>
<gene>
    <name evidence="1" type="ORF">M1E25_25525</name>
</gene>
<keyword evidence="2" id="KW-1185">Reference proteome</keyword>
<reference evidence="1" key="1">
    <citation type="journal article" date="2023" name="Int. J. Syst. Evol. Microbiol.">
        <title>Streptomyces meridianus sp. nov. isolated from brackish water of the Tagus estuary in Alcochete, Portugal.</title>
        <authorList>
            <person name="Santos J.D.N."/>
            <person name="Klimek D."/>
            <person name="Calusinska M."/>
            <person name="Lobo Da Cunha A."/>
            <person name="Catita J."/>
            <person name="Goncalves H."/>
            <person name="Gonzalez I."/>
            <person name="Reyes F."/>
            <person name="Lage O.M."/>
        </authorList>
    </citation>
    <scope>NUCLEOTIDE SEQUENCE</scope>
    <source>
        <strain evidence="1">MTZ3.1</strain>
    </source>
</reference>
<name>A0ABT0XDW9_9ACTN</name>
<accession>A0ABT0XDW9</accession>
<protein>
    <submittedName>
        <fullName evidence="1">Uncharacterized protein</fullName>
    </submittedName>
</protein>
<dbReference type="Proteomes" id="UP001167160">
    <property type="component" value="Unassembled WGS sequence"/>
</dbReference>
<dbReference type="RefSeq" id="WP_251419679.1">
    <property type="nucleotide sequence ID" value="NZ_JAMQGM010000091.1"/>
</dbReference>
<dbReference type="PROSITE" id="PS51257">
    <property type="entry name" value="PROKAR_LIPOPROTEIN"/>
    <property type="match status" value="1"/>
</dbReference>
<organism evidence="1 2">
    <name type="scientific">Streptomyces meridianus</name>
    <dbReference type="NCBI Taxonomy" id="2938945"/>
    <lineage>
        <taxon>Bacteria</taxon>
        <taxon>Bacillati</taxon>
        <taxon>Actinomycetota</taxon>
        <taxon>Actinomycetes</taxon>
        <taxon>Kitasatosporales</taxon>
        <taxon>Streptomycetaceae</taxon>
        <taxon>Streptomyces</taxon>
    </lineage>
</organism>
<evidence type="ECO:0000313" key="1">
    <source>
        <dbReference type="EMBL" id="MCM2580649.1"/>
    </source>
</evidence>
<sequence>MTRRWCTFHGDYAEDVELVRIIETGTGPGGMLYACPPCRQERGLAPLMDQPADEDDQ</sequence>
<comment type="caution">
    <text evidence="1">The sequence shown here is derived from an EMBL/GenBank/DDBJ whole genome shotgun (WGS) entry which is preliminary data.</text>
</comment>
<proteinExistence type="predicted"/>